<dbReference type="InterPro" id="IPR029058">
    <property type="entry name" value="AB_hydrolase_fold"/>
</dbReference>
<evidence type="ECO:0000313" key="4">
    <source>
        <dbReference type="Proteomes" id="UP000281553"/>
    </source>
</evidence>
<evidence type="ECO:0000313" key="3">
    <source>
        <dbReference type="EMBL" id="VDK33709.1"/>
    </source>
</evidence>
<keyword evidence="4" id="KW-1185">Reference proteome</keyword>
<dbReference type="EMBL" id="UYRU01002186">
    <property type="protein sequence ID" value="VDK33709.1"/>
    <property type="molecule type" value="Genomic_DNA"/>
</dbReference>
<evidence type="ECO:0000259" key="2">
    <source>
        <dbReference type="Pfam" id="PF00135"/>
    </source>
</evidence>
<dbReference type="InterPro" id="IPR002018">
    <property type="entry name" value="CarbesteraseB"/>
</dbReference>
<feature type="domain" description="Carboxylesterase type B" evidence="2">
    <location>
        <begin position="3"/>
        <end position="119"/>
    </location>
</feature>
<dbReference type="Pfam" id="PF00135">
    <property type="entry name" value="COesterase"/>
    <property type="match status" value="1"/>
</dbReference>
<dbReference type="Gene3D" id="3.40.50.1820">
    <property type="entry name" value="alpha/beta hydrolase"/>
    <property type="match status" value="1"/>
</dbReference>
<sequence length="169" mass="20135">MPGTDVYNYVFVHKTVNNSFPNWTGAMHGYEIKYLFGMSFSEKWLNEFSNYTYNETKTSLFVMKIWANFARVGDPSRHEFIPPMSSTWPKYEVNSRKYMEIGLDFKVKQHRRKEFCKFWNDELSTFVRDKVAQEGRPANACLSIEPYFNQHRKLFKFINATKDNDTETD</sequence>
<dbReference type="InterPro" id="IPR051093">
    <property type="entry name" value="Neuroligin/BSAL"/>
</dbReference>
<organism evidence="3 4">
    <name type="scientific">Dibothriocephalus latus</name>
    <name type="common">Fish tapeworm</name>
    <name type="synonym">Diphyllobothrium latum</name>
    <dbReference type="NCBI Taxonomy" id="60516"/>
    <lineage>
        <taxon>Eukaryota</taxon>
        <taxon>Metazoa</taxon>
        <taxon>Spiralia</taxon>
        <taxon>Lophotrochozoa</taxon>
        <taxon>Platyhelminthes</taxon>
        <taxon>Cestoda</taxon>
        <taxon>Eucestoda</taxon>
        <taxon>Diphyllobothriidea</taxon>
        <taxon>Diphyllobothriidae</taxon>
        <taxon>Dibothriocephalus</taxon>
    </lineage>
</organism>
<proteinExistence type="inferred from homology"/>
<dbReference type="SUPFAM" id="SSF53474">
    <property type="entry name" value="alpha/beta-Hydrolases"/>
    <property type="match status" value="1"/>
</dbReference>
<accession>A0A3P6PBT3</accession>
<dbReference type="Proteomes" id="UP000281553">
    <property type="component" value="Unassembled WGS sequence"/>
</dbReference>
<reference evidence="3 4" key="1">
    <citation type="submission" date="2018-11" db="EMBL/GenBank/DDBJ databases">
        <authorList>
            <consortium name="Pathogen Informatics"/>
        </authorList>
    </citation>
    <scope>NUCLEOTIDE SEQUENCE [LARGE SCALE GENOMIC DNA]</scope>
</reference>
<dbReference type="AlphaFoldDB" id="A0A3P6PBT3"/>
<dbReference type="PANTHER" id="PTHR43903">
    <property type="entry name" value="NEUROLIGIN"/>
    <property type="match status" value="1"/>
</dbReference>
<gene>
    <name evidence="3" type="ORF">DILT_LOCUS506</name>
</gene>
<evidence type="ECO:0000256" key="1">
    <source>
        <dbReference type="ARBA" id="ARBA00005964"/>
    </source>
</evidence>
<dbReference type="OrthoDB" id="6105955at2759"/>
<protein>
    <recommendedName>
        <fullName evidence="2">Carboxylesterase type B domain-containing protein</fullName>
    </recommendedName>
</protein>
<comment type="similarity">
    <text evidence="1">Belongs to the type-B carboxylesterase/lipase family.</text>
</comment>
<name>A0A3P6PBT3_DIBLA</name>